<dbReference type="EMBL" id="JACSEA010000009">
    <property type="protein sequence ID" value="KAF7393062.1"/>
    <property type="molecule type" value="Genomic_DNA"/>
</dbReference>
<feature type="region of interest" description="Disordered" evidence="6">
    <location>
        <begin position="443"/>
        <end position="503"/>
    </location>
</feature>
<organism evidence="8 9">
    <name type="scientific">Vespula vulgaris</name>
    <name type="common">Yellow jacket</name>
    <name type="synonym">Wasp</name>
    <dbReference type="NCBI Taxonomy" id="7454"/>
    <lineage>
        <taxon>Eukaryota</taxon>
        <taxon>Metazoa</taxon>
        <taxon>Ecdysozoa</taxon>
        <taxon>Arthropoda</taxon>
        <taxon>Hexapoda</taxon>
        <taxon>Insecta</taxon>
        <taxon>Pterygota</taxon>
        <taxon>Neoptera</taxon>
        <taxon>Endopterygota</taxon>
        <taxon>Hymenoptera</taxon>
        <taxon>Apocrita</taxon>
        <taxon>Aculeata</taxon>
        <taxon>Vespoidea</taxon>
        <taxon>Vespidae</taxon>
        <taxon>Vespinae</taxon>
        <taxon>Vespula</taxon>
    </lineage>
</organism>
<keyword evidence="4" id="KW-0862">Zinc</keyword>
<evidence type="ECO:0000256" key="5">
    <source>
        <dbReference type="ARBA" id="ARBA00023242"/>
    </source>
</evidence>
<feature type="domain" description="PSP proline-rich" evidence="7">
    <location>
        <begin position="276"/>
        <end position="328"/>
    </location>
</feature>
<dbReference type="PANTHER" id="PTHR13316">
    <property type="entry name" value="ZINC FINGER, CCHC DOMAIN CONTAINING 8"/>
    <property type="match status" value="1"/>
</dbReference>
<comment type="subcellular location">
    <subcellularLocation>
        <location evidence="1">Nucleus</location>
    </subcellularLocation>
</comment>
<feature type="compositionally biased region" description="Polar residues" evidence="6">
    <location>
        <begin position="483"/>
        <end position="503"/>
    </location>
</feature>
<evidence type="ECO:0000256" key="6">
    <source>
        <dbReference type="SAM" id="MobiDB-lite"/>
    </source>
</evidence>
<comment type="caution">
    <text evidence="8">The sequence shown here is derived from an EMBL/GenBank/DDBJ whole genome shotgun (WGS) entry which is preliminary data.</text>
</comment>
<dbReference type="AlphaFoldDB" id="A0A834N1L4"/>
<reference evidence="8" key="1">
    <citation type="journal article" date="2020" name="G3 (Bethesda)">
        <title>High-Quality Assemblies for Three Invasive Social Wasps from the &lt;i&gt;Vespula&lt;/i&gt; Genus.</title>
        <authorList>
            <person name="Harrop T.W.R."/>
            <person name="Guhlin J."/>
            <person name="McLaughlin G.M."/>
            <person name="Permina E."/>
            <person name="Stockwell P."/>
            <person name="Gilligan J."/>
            <person name="Le Lec M.F."/>
            <person name="Gruber M.A.M."/>
            <person name="Quinn O."/>
            <person name="Lovegrove M."/>
            <person name="Duncan E.J."/>
            <person name="Remnant E.J."/>
            <person name="Van Eeckhoven J."/>
            <person name="Graham B."/>
            <person name="Knapp R.A."/>
            <person name="Langford K.W."/>
            <person name="Kronenberg Z."/>
            <person name="Press M.O."/>
            <person name="Eacker S.M."/>
            <person name="Wilson-Rankin E.E."/>
            <person name="Purcell J."/>
            <person name="Lester P.J."/>
            <person name="Dearden P.K."/>
        </authorList>
    </citation>
    <scope>NUCLEOTIDE SEQUENCE</scope>
    <source>
        <strain evidence="8">Marl-1</strain>
    </source>
</reference>
<dbReference type="GO" id="GO:0071013">
    <property type="term" value="C:catalytic step 2 spliceosome"/>
    <property type="evidence" value="ECO:0007669"/>
    <property type="project" value="TreeGrafter"/>
</dbReference>
<dbReference type="InterPro" id="IPR006568">
    <property type="entry name" value="PSP_pro-rich"/>
</dbReference>
<dbReference type="SMART" id="SM00581">
    <property type="entry name" value="PSP"/>
    <property type="match status" value="1"/>
</dbReference>
<name>A0A834N1L4_VESVU</name>
<keyword evidence="2" id="KW-0479">Metal-binding</keyword>
<dbReference type="GO" id="GO:0008270">
    <property type="term" value="F:zinc ion binding"/>
    <property type="evidence" value="ECO:0007669"/>
    <property type="project" value="UniProtKB-KW"/>
</dbReference>
<evidence type="ECO:0000259" key="7">
    <source>
        <dbReference type="SMART" id="SM00581"/>
    </source>
</evidence>
<gene>
    <name evidence="8" type="ORF">HZH66_008895</name>
</gene>
<sequence length="635" mass="71973">MLVKSVIGASLDLYYDLHIIKEMTDRNSMNSTITVVDIDEEVIELNTSQDDIIIVHNNGESKDDIEARESNLSTCDVIGDCKFIEKEPNVNENSELYQHVESSNNSKPMFKVIFQNENVARQYEKEIRQFLQDLVLKTSKRITDSNFSDIILEIWDKTENYDQQILDANTEGEDNEDTLPLFTIDTQPTLKSNIDVPTYGKKYKDVFDENKDKELDSEENDLCIRKISCFNCLGNHNLRECKLPWNKININKNRKELNIKGNSKAVRYHLHDDRRFAQIIPGQISKDLRVALGLKDYELPMHIYRMRVLGYPPGWLEEARLEHSGLSLFNSDGIAELDPNDEPGEIVTEEDRVQYDIKKILDYPGFNVPPPPGTHDDHKQFWTPEMQSIHSKKNMLFHLNGKKAAEGYKRKKLKLNTSLMNSTPTVPSDMEIEDFSGAEGTVESVPINGHFIPPLPKDIPIKPPEPPSSLSTSEQCLFDCHSQDSADGSASPLSRTNSPSLSDLESMKKRLLVELEDSSSQSNLEPPMKCSSLNSNMKSEILSPSNEHTPQSNRSQNVHNMLNTIQGSIKSVDFGTPILQSTSPYSKLPSSEKFSKNICDVINFENLPDSTGKYEQMTGVLQKVRSTLAKLHEDS</sequence>
<evidence type="ECO:0000313" key="9">
    <source>
        <dbReference type="Proteomes" id="UP000614350"/>
    </source>
</evidence>
<dbReference type="GO" id="GO:0003723">
    <property type="term" value="F:RNA binding"/>
    <property type="evidence" value="ECO:0007669"/>
    <property type="project" value="TreeGrafter"/>
</dbReference>
<evidence type="ECO:0000313" key="8">
    <source>
        <dbReference type="EMBL" id="KAF7393062.1"/>
    </source>
</evidence>
<keyword evidence="5" id="KW-0539">Nucleus</keyword>
<evidence type="ECO:0000256" key="1">
    <source>
        <dbReference type="ARBA" id="ARBA00004123"/>
    </source>
</evidence>
<dbReference type="InterPro" id="IPR052115">
    <property type="entry name" value="NEXT_complex_subunit_ZCCHC8"/>
</dbReference>
<dbReference type="Pfam" id="PF04046">
    <property type="entry name" value="PSP"/>
    <property type="match status" value="1"/>
</dbReference>
<evidence type="ECO:0000256" key="3">
    <source>
        <dbReference type="ARBA" id="ARBA00022771"/>
    </source>
</evidence>
<evidence type="ECO:0000256" key="2">
    <source>
        <dbReference type="ARBA" id="ARBA00022723"/>
    </source>
</evidence>
<accession>A0A834N1L4</accession>
<dbReference type="Proteomes" id="UP000614350">
    <property type="component" value="Unassembled WGS sequence"/>
</dbReference>
<protein>
    <recommendedName>
        <fullName evidence="7">PSP proline-rich domain-containing protein</fullName>
    </recommendedName>
</protein>
<keyword evidence="3" id="KW-0863">Zinc-finger</keyword>
<keyword evidence="9" id="KW-1185">Reference proteome</keyword>
<evidence type="ECO:0000256" key="4">
    <source>
        <dbReference type="ARBA" id="ARBA00022833"/>
    </source>
</evidence>
<feature type="compositionally biased region" description="Pro residues" evidence="6">
    <location>
        <begin position="453"/>
        <end position="467"/>
    </location>
</feature>
<feature type="region of interest" description="Disordered" evidence="6">
    <location>
        <begin position="516"/>
        <end position="535"/>
    </location>
</feature>
<proteinExistence type="predicted"/>
<dbReference type="PANTHER" id="PTHR13316:SF0">
    <property type="entry name" value="ZINC FINGER CCHC DOMAIN-CONTAINING PROTEIN 8"/>
    <property type="match status" value="1"/>
</dbReference>